<dbReference type="CDD" id="cd16454">
    <property type="entry name" value="RING-H2_PA-TM-RING"/>
    <property type="match status" value="1"/>
</dbReference>
<keyword evidence="4" id="KW-0479">Metal-binding</keyword>
<dbReference type="Pfam" id="PF13639">
    <property type="entry name" value="zf-RING_2"/>
    <property type="match status" value="1"/>
</dbReference>
<name>A0A5C7IWS6_9ROSI</name>
<keyword evidence="3" id="KW-0808">Transferase</keyword>
<dbReference type="PANTHER" id="PTHR22937">
    <property type="entry name" value="E3 UBIQUITIN-PROTEIN LIGASE RNF165"/>
    <property type="match status" value="1"/>
</dbReference>
<keyword evidence="7" id="KW-0862">Zinc</keyword>
<keyword evidence="11" id="KW-1185">Reference proteome</keyword>
<dbReference type="Proteomes" id="UP000323000">
    <property type="component" value="Chromosome 1"/>
</dbReference>
<evidence type="ECO:0000256" key="7">
    <source>
        <dbReference type="ARBA" id="ARBA00022833"/>
    </source>
</evidence>
<feature type="domain" description="RING-type" evidence="9">
    <location>
        <begin position="113"/>
        <end position="154"/>
    </location>
</feature>
<dbReference type="GO" id="GO:0008270">
    <property type="term" value="F:zinc ion binding"/>
    <property type="evidence" value="ECO:0007669"/>
    <property type="project" value="UniProtKB-KW"/>
</dbReference>
<protein>
    <recommendedName>
        <fullName evidence="2">RING-type E3 ubiquitin transferase</fullName>
        <ecNumber evidence="2">2.3.2.27</ecNumber>
    </recommendedName>
</protein>
<dbReference type="OrthoDB" id="21204at2759"/>
<dbReference type="PROSITE" id="PS50089">
    <property type="entry name" value="ZF_RING_2"/>
    <property type="match status" value="1"/>
</dbReference>
<evidence type="ECO:0000256" key="2">
    <source>
        <dbReference type="ARBA" id="ARBA00012483"/>
    </source>
</evidence>
<proteinExistence type="predicted"/>
<dbReference type="InterPro" id="IPR045191">
    <property type="entry name" value="MBR1/2-like"/>
</dbReference>
<dbReference type="InterPro" id="IPR013083">
    <property type="entry name" value="Znf_RING/FYVE/PHD"/>
</dbReference>
<dbReference type="Gene3D" id="3.30.40.10">
    <property type="entry name" value="Zinc/RING finger domain, C3HC4 (zinc finger)"/>
    <property type="match status" value="1"/>
</dbReference>
<dbReference type="SMART" id="SM00184">
    <property type="entry name" value="RING"/>
    <property type="match status" value="1"/>
</dbReference>
<sequence length="167" mass="18841">MDEEKIAMLRADLLHRLSNWGDYSTVDVSYGLIPEAYGGGELDAESLEYEWLETKTKELAMSRAAAQNRDFNQVLNEVERKVLLHLGIIMAQTIDPAIAGTTVVTVEEDGNVCGVCQEDMERGDEGRAMDCMHAFHHDCILLWLQCKNTCPLCRHVMVPKQILIQDM</sequence>
<organism evidence="10 11">
    <name type="scientific">Acer yangbiense</name>
    <dbReference type="NCBI Taxonomy" id="1000413"/>
    <lineage>
        <taxon>Eukaryota</taxon>
        <taxon>Viridiplantae</taxon>
        <taxon>Streptophyta</taxon>
        <taxon>Embryophyta</taxon>
        <taxon>Tracheophyta</taxon>
        <taxon>Spermatophyta</taxon>
        <taxon>Magnoliopsida</taxon>
        <taxon>eudicotyledons</taxon>
        <taxon>Gunneridae</taxon>
        <taxon>Pentapetalae</taxon>
        <taxon>rosids</taxon>
        <taxon>malvids</taxon>
        <taxon>Sapindales</taxon>
        <taxon>Sapindaceae</taxon>
        <taxon>Hippocastanoideae</taxon>
        <taxon>Acereae</taxon>
        <taxon>Acer</taxon>
    </lineage>
</organism>
<comment type="catalytic activity">
    <reaction evidence="1">
        <text>S-ubiquitinyl-[E2 ubiquitin-conjugating enzyme]-L-cysteine + [acceptor protein]-L-lysine = [E2 ubiquitin-conjugating enzyme]-L-cysteine + N(6)-ubiquitinyl-[acceptor protein]-L-lysine.</text>
        <dbReference type="EC" id="2.3.2.27"/>
    </reaction>
</comment>
<evidence type="ECO:0000256" key="1">
    <source>
        <dbReference type="ARBA" id="ARBA00000900"/>
    </source>
</evidence>
<keyword evidence="6" id="KW-0833">Ubl conjugation pathway</keyword>
<dbReference type="EMBL" id="VAHF01000001">
    <property type="protein sequence ID" value="TXG73344.1"/>
    <property type="molecule type" value="Genomic_DNA"/>
</dbReference>
<evidence type="ECO:0000313" key="11">
    <source>
        <dbReference type="Proteomes" id="UP000323000"/>
    </source>
</evidence>
<evidence type="ECO:0000256" key="6">
    <source>
        <dbReference type="ARBA" id="ARBA00022786"/>
    </source>
</evidence>
<comment type="caution">
    <text evidence="10">The sequence shown here is derived from an EMBL/GenBank/DDBJ whole genome shotgun (WGS) entry which is preliminary data.</text>
</comment>
<evidence type="ECO:0000256" key="3">
    <source>
        <dbReference type="ARBA" id="ARBA00022679"/>
    </source>
</evidence>
<dbReference type="GO" id="GO:0061630">
    <property type="term" value="F:ubiquitin protein ligase activity"/>
    <property type="evidence" value="ECO:0007669"/>
    <property type="project" value="UniProtKB-EC"/>
</dbReference>
<dbReference type="PANTHER" id="PTHR22937:SF65">
    <property type="entry name" value="E3 UBIQUITIN-PROTEIN LIGASE ARK2C"/>
    <property type="match status" value="1"/>
</dbReference>
<dbReference type="EC" id="2.3.2.27" evidence="2"/>
<evidence type="ECO:0000256" key="8">
    <source>
        <dbReference type="PROSITE-ProRule" id="PRU00175"/>
    </source>
</evidence>
<reference evidence="11" key="1">
    <citation type="journal article" date="2019" name="Gigascience">
        <title>De novo genome assembly of the endangered Acer yangbiense, a plant species with extremely small populations endemic to Yunnan Province, China.</title>
        <authorList>
            <person name="Yang J."/>
            <person name="Wariss H.M."/>
            <person name="Tao L."/>
            <person name="Zhang R."/>
            <person name="Yun Q."/>
            <person name="Hollingsworth P."/>
            <person name="Dao Z."/>
            <person name="Luo G."/>
            <person name="Guo H."/>
            <person name="Ma Y."/>
            <person name="Sun W."/>
        </authorList>
    </citation>
    <scope>NUCLEOTIDE SEQUENCE [LARGE SCALE GENOMIC DNA]</scope>
    <source>
        <strain evidence="11">cv. Malutang</strain>
    </source>
</reference>
<keyword evidence="5 8" id="KW-0863">Zinc-finger</keyword>
<dbReference type="SUPFAM" id="SSF57850">
    <property type="entry name" value="RING/U-box"/>
    <property type="match status" value="1"/>
</dbReference>
<dbReference type="AlphaFoldDB" id="A0A5C7IWS6"/>
<gene>
    <name evidence="10" type="ORF">EZV62_001923</name>
</gene>
<evidence type="ECO:0000259" key="9">
    <source>
        <dbReference type="PROSITE" id="PS50089"/>
    </source>
</evidence>
<dbReference type="InterPro" id="IPR001841">
    <property type="entry name" value="Znf_RING"/>
</dbReference>
<evidence type="ECO:0000256" key="4">
    <source>
        <dbReference type="ARBA" id="ARBA00022723"/>
    </source>
</evidence>
<evidence type="ECO:0000256" key="5">
    <source>
        <dbReference type="ARBA" id="ARBA00022771"/>
    </source>
</evidence>
<evidence type="ECO:0000313" key="10">
    <source>
        <dbReference type="EMBL" id="TXG73344.1"/>
    </source>
</evidence>
<accession>A0A5C7IWS6</accession>